<sequence>MPKRHSETGDGLGVRKLARFSHALLDFPDEVLVIILSYVDSPVDIIRASLTCQRLRDLADDEAPWRALCARLAAHHPIAGLANETRRTPRWLAFVHELWRLRPSEARMGTMISRVWHLEGRGGPSFWQAGEAPLIINGRAHFHGFAFTYDEQSKKITQQGLWWEDMFIESMDEMPERERGRVDLNRPFDPATAADGTGYAVIEGDQSQRLAFYKGEWKGGRPHGHGRMRYWDDTYGDDEYEGEWCDGREHGQGTKVYNKDRASSYTYTGHFSVGIHDDGKIESCEWLTRDRAIVRFVDGRVYDGRIDRGMLRDAHGKMTYPNGDVHTGPFSGGVLHGQGCDIVFVDGELKSYSGSCFKGRFDDACGELEFADGSILKTHWVDGEIVFDEEDLCAEITPRSCESRHQCDAHRHLQQAAGKRILEEGCDFFVVRDEEED</sequence>
<dbReference type="InterPro" id="IPR001810">
    <property type="entry name" value="F-box_dom"/>
</dbReference>
<keyword evidence="4" id="KW-1185">Reference proteome</keyword>
<organism evidence="3 4">
    <name type="scientific">Acanthamoeba castellanii medusavirus J1</name>
    <dbReference type="NCBI Taxonomy" id="3114988"/>
    <lineage>
        <taxon>Viruses</taxon>
        <taxon>Varidnaviria</taxon>
        <taxon>Bamfordvirae</taxon>
        <taxon>Nucleocytoviricota</taxon>
        <taxon>Megaviricetes</taxon>
        <taxon>Mamonoviridae</taxon>
        <taxon>Medusavirus</taxon>
        <taxon>Medusavirus medusae</taxon>
    </lineage>
</organism>
<evidence type="ECO:0000313" key="4">
    <source>
        <dbReference type="Proteomes" id="UP001161669"/>
    </source>
</evidence>
<keyword evidence="1" id="KW-0677">Repeat</keyword>
<dbReference type="Pfam" id="PF02493">
    <property type="entry name" value="MORN"/>
    <property type="match status" value="3"/>
</dbReference>
<dbReference type="PANTHER" id="PTHR43215">
    <property type="entry name" value="RADIAL SPOKE HEAD 1 HOMOLOG"/>
    <property type="match status" value="1"/>
</dbReference>
<dbReference type="InterPro" id="IPR036047">
    <property type="entry name" value="F-box-like_dom_sf"/>
</dbReference>
<dbReference type="SMART" id="SM00698">
    <property type="entry name" value="MORN"/>
    <property type="match status" value="2"/>
</dbReference>
<dbReference type="Pfam" id="PF12937">
    <property type="entry name" value="F-box-like"/>
    <property type="match status" value="1"/>
</dbReference>
<reference evidence="4" key="1">
    <citation type="journal article" date="2019" name="J. Virol.">
        <title>Medusavirus, a novel large DNA virus discovered from hot spring water.</title>
        <authorList>
            <person name="Yoshikawa G."/>
            <person name="Blanc-Mathieu R."/>
            <person name="Song C."/>
            <person name="Kayama Y."/>
            <person name="Mochizuki T."/>
            <person name="Murata K."/>
            <person name="Ogata H."/>
            <person name="Takemura M."/>
        </authorList>
    </citation>
    <scope>NUCLEOTIDE SEQUENCE [LARGE SCALE GENOMIC DNA]</scope>
</reference>
<name>A0A3T1CWI0_9VIRU</name>
<dbReference type="Gene3D" id="1.20.1280.50">
    <property type="match status" value="1"/>
</dbReference>
<feature type="domain" description="F-box" evidence="2">
    <location>
        <begin position="21"/>
        <end position="68"/>
    </location>
</feature>
<dbReference type="SMART" id="SM00256">
    <property type="entry name" value="FBOX"/>
    <property type="match status" value="1"/>
</dbReference>
<evidence type="ECO:0000313" key="3">
    <source>
        <dbReference type="EMBL" id="BBI30187.1"/>
    </source>
</evidence>
<dbReference type="EMBL" id="AP018495">
    <property type="protein sequence ID" value="BBI30187.1"/>
    <property type="molecule type" value="Genomic_DNA"/>
</dbReference>
<dbReference type="KEGG" id="vg:80540539"/>
<protein>
    <submittedName>
        <fullName evidence="3">MORN repeat-containing protein</fullName>
    </submittedName>
</protein>
<dbReference type="Proteomes" id="UP001161669">
    <property type="component" value="Segment"/>
</dbReference>
<dbReference type="SUPFAM" id="SSF81383">
    <property type="entry name" value="F-box domain"/>
    <property type="match status" value="1"/>
</dbReference>
<evidence type="ECO:0000256" key="1">
    <source>
        <dbReference type="ARBA" id="ARBA00022737"/>
    </source>
</evidence>
<dbReference type="PROSITE" id="PS50181">
    <property type="entry name" value="FBOX"/>
    <property type="match status" value="1"/>
</dbReference>
<dbReference type="Gene3D" id="2.20.110.10">
    <property type="entry name" value="Histone H3 K4-specific methyltransferase SET7/9 N-terminal domain"/>
    <property type="match status" value="1"/>
</dbReference>
<dbReference type="InterPro" id="IPR003409">
    <property type="entry name" value="MORN"/>
</dbReference>
<accession>A0A3T1CWI0</accession>
<proteinExistence type="predicted"/>
<evidence type="ECO:0000259" key="2">
    <source>
        <dbReference type="PROSITE" id="PS50181"/>
    </source>
</evidence>
<dbReference type="PANTHER" id="PTHR43215:SF14">
    <property type="entry name" value="RADIAL SPOKE HEAD 1 HOMOLOG"/>
    <property type="match status" value="1"/>
</dbReference>
<dbReference type="SUPFAM" id="SSF82185">
    <property type="entry name" value="Histone H3 K4-specific methyltransferase SET7/9 N-terminal domain"/>
    <property type="match status" value="1"/>
</dbReference>